<reference evidence="1 2" key="1">
    <citation type="submission" date="2021-06" db="EMBL/GenBank/DDBJ databases">
        <title>Caerostris extrusa draft genome.</title>
        <authorList>
            <person name="Kono N."/>
            <person name="Arakawa K."/>
        </authorList>
    </citation>
    <scope>NUCLEOTIDE SEQUENCE [LARGE SCALE GENOMIC DNA]</scope>
</reference>
<evidence type="ECO:0000313" key="2">
    <source>
        <dbReference type="Proteomes" id="UP001054945"/>
    </source>
</evidence>
<protein>
    <submittedName>
        <fullName evidence="1">Uncharacterized protein</fullName>
    </submittedName>
</protein>
<dbReference type="Proteomes" id="UP001054945">
    <property type="component" value="Unassembled WGS sequence"/>
</dbReference>
<comment type="caution">
    <text evidence="1">The sequence shown here is derived from an EMBL/GenBank/DDBJ whole genome shotgun (WGS) entry which is preliminary data.</text>
</comment>
<dbReference type="EMBL" id="BPLR01021017">
    <property type="protein sequence ID" value="GIX84968.1"/>
    <property type="molecule type" value="Genomic_DNA"/>
</dbReference>
<sequence>MHDTSSSKAIAFISGVFMKSFYSPQTFRHQYLSVLHFRAVSDWIDSLLNTPTQFCGIGKQIAPEACRFRPLSPNCSAGRRYRWYGWQVALSREEFDRSGISAEK</sequence>
<keyword evidence="2" id="KW-1185">Reference proteome</keyword>
<proteinExistence type="predicted"/>
<accession>A0AAV4NKF4</accession>
<gene>
    <name evidence="1" type="ORF">CEXT_423001</name>
</gene>
<dbReference type="AlphaFoldDB" id="A0AAV4NKF4"/>
<organism evidence="1 2">
    <name type="scientific">Caerostris extrusa</name>
    <name type="common">Bark spider</name>
    <name type="synonym">Caerostris bankana</name>
    <dbReference type="NCBI Taxonomy" id="172846"/>
    <lineage>
        <taxon>Eukaryota</taxon>
        <taxon>Metazoa</taxon>
        <taxon>Ecdysozoa</taxon>
        <taxon>Arthropoda</taxon>
        <taxon>Chelicerata</taxon>
        <taxon>Arachnida</taxon>
        <taxon>Araneae</taxon>
        <taxon>Araneomorphae</taxon>
        <taxon>Entelegynae</taxon>
        <taxon>Araneoidea</taxon>
        <taxon>Araneidae</taxon>
        <taxon>Caerostris</taxon>
    </lineage>
</organism>
<evidence type="ECO:0000313" key="1">
    <source>
        <dbReference type="EMBL" id="GIX84968.1"/>
    </source>
</evidence>
<name>A0AAV4NKF4_CAEEX</name>